<name>A0A1I8NLZ0_STOCA</name>
<evidence type="ECO:0000259" key="5">
    <source>
        <dbReference type="PROSITE" id="PS50279"/>
    </source>
</evidence>
<evidence type="ECO:0000256" key="4">
    <source>
        <dbReference type="SAM" id="SignalP"/>
    </source>
</evidence>
<gene>
    <name evidence="6" type="primary">106089508</name>
</gene>
<evidence type="ECO:0000313" key="7">
    <source>
        <dbReference type="Proteomes" id="UP000095300"/>
    </source>
</evidence>
<keyword evidence="1" id="KW-0646">Protease inhibitor</keyword>
<dbReference type="STRING" id="35570.A0A1I8NLZ0"/>
<dbReference type="Gene3D" id="4.10.410.10">
    <property type="entry name" value="Pancreatic trypsin inhibitor Kunitz domain"/>
    <property type="match status" value="1"/>
</dbReference>
<dbReference type="PROSITE" id="PS00280">
    <property type="entry name" value="BPTI_KUNITZ_1"/>
    <property type="match status" value="1"/>
</dbReference>
<accession>A0A1I8NLZ0</accession>
<proteinExistence type="predicted"/>
<dbReference type="SMART" id="SM00131">
    <property type="entry name" value="KU"/>
    <property type="match status" value="1"/>
</dbReference>
<dbReference type="PANTHER" id="PTHR10083:SF328">
    <property type="entry name" value="TISSUE FACTOR PATHWAY INHIBITOR"/>
    <property type="match status" value="1"/>
</dbReference>
<dbReference type="GO" id="GO:0005615">
    <property type="term" value="C:extracellular space"/>
    <property type="evidence" value="ECO:0007669"/>
    <property type="project" value="TreeGrafter"/>
</dbReference>
<dbReference type="CDD" id="cd00109">
    <property type="entry name" value="Kunitz-type"/>
    <property type="match status" value="1"/>
</dbReference>
<dbReference type="GO" id="GO:0004867">
    <property type="term" value="F:serine-type endopeptidase inhibitor activity"/>
    <property type="evidence" value="ECO:0007669"/>
    <property type="project" value="UniProtKB-KW"/>
</dbReference>
<keyword evidence="3" id="KW-1015">Disulfide bond</keyword>
<dbReference type="Proteomes" id="UP000095300">
    <property type="component" value="Unassembled WGS sequence"/>
</dbReference>
<reference evidence="6" key="1">
    <citation type="submission" date="2020-05" db="UniProtKB">
        <authorList>
            <consortium name="EnsemblMetazoa"/>
        </authorList>
    </citation>
    <scope>IDENTIFICATION</scope>
    <source>
        <strain evidence="6">USDA</strain>
    </source>
</reference>
<dbReference type="InterPro" id="IPR050098">
    <property type="entry name" value="TFPI/VKTCI-like"/>
</dbReference>
<dbReference type="EnsemblMetazoa" id="SCAU000179-RA">
    <property type="protein sequence ID" value="SCAU000179-PA"/>
    <property type="gene ID" value="SCAU000179"/>
</dbReference>
<evidence type="ECO:0000256" key="2">
    <source>
        <dbReference type="ARBA" id="ARBA00022900"/>
    </source>
</evidence>
<dbReference type="OrthoDB" id="4473401at2759"/>
<evidence type="ECO:0000256" key="3">
    <source>
        <dbReference type="ARBA" id="ARBA00023157"/>
    </source>
</evidence>
<organism evidence="6 7">
    <name type="scientific">Stomoxys calcitrans</name>
    <name type="common">Stable fly</name>
    <name type="synonym">Conops calcitrans</name>
    <dbReference type="NCBI Taxonomy" id="35570"/>
    <lineage>
        <taxon>Eukaryota</taxon>
        <taxon>Metazoa</taxon>
        <taxon>Ecdysozoa</taxon>
        <taxon>Arthropoda</taxon>
        <taxon>Hexapoda</taxon>
        <taxon>Insecta</taxon>
        <taxon>Pterygota</taxon>
        <taxon>Neoptera</taxon>
        <taxon>Endopterygota</taxon>
        <taxon>Diptera</taxon>
        <taxon>Brachycera</taxon>
        <taxon>Muscomorpha</taxon>
        <taxon>Muscoidea</taxon>
        <taxon>Muscidae</taxon>
        <taxon>Stomoxys</taxon>
    </lineage>
</organism>
<evidence type="ECO:0000313" key="6">
    <source>
        <dbReference type="EnsemblMetazoa" id="SCAU000179-PA"/>
    </source>
</evidence>
<dbReference type="InterPro" id="IPR020901">
    <property type="entry name" value="Prtase_inh_Kunz-CS"/>
</dbReference>
<dbReference type="SUPFAM" id="SSF57362">
    <property type="entry name" value="BPTI-like"/>
    <property type="match status" value="1"/>
</dbReference>
<dbReference type="InterPro" id="IPR002223">
    <property type="entry name" value="Kunitz_BPTI"/>
</dbReference>
<keyword evidence="7" id="KW-1185">Reference proteome</keyword>
<feature type="signal peptide" evidence="4">
    <location>
        <begin position="1"/>
        <end position="23"/>
    </location>
</feature>
<dbReference type="VEuPathDB" id="VectorBase:SCAU000179"/>
<feature type="chain" id="PRO_5009325174" description="BPTI/Kunitz inhibitor domain-containing protein" evidence="4">
    <location>
        <begin position="24"/>
        <end position="84"/>
    </location>
</feature>
<feature type="domain" description="BPTI/Kunitz inhibitor" evidence="5">
    <location>
        <begin position="30"/>
        <end position="80"/>
    </location>
</feature>
<dbReference type="KEGG" id="scac:106089508"/>
<sequence length="84" mass="9146">MKFTTVALILGLMLIIDLQAAEGAYRNDVCSQPLVIGNCFAAFQRFGFDASRGQCVQFLYGGCGANANNFETYQQCQATCGRAY</sequence>
<dbReference type="FunFam" id="4.10.410.10:FF:000020">
    <property type="entry name" value="Collagen, type VI, alpha 3"/>
    <property type="match status" value="1"/>
</dbReference>
<keyword evidence="4" id="KW-0732">Signal</keyword>
<dbReference type="PROSITE" id="PS50279">
    <property type="entry name" value="BPTI_KUNITZ_2"/>
    <property type="match status" value="1"/>
</dbReference>
<dbReference type="PANTHER" id="PTHR10083">
    <property type="entry name" value="KUNITZ-TYPE PROTEASE INHIBITOR-RELATED"/>
    <property type="match status" value="1"/>
</dbReference>
<evidence type="ECO:0000256" key="1">
    <source>
        <dbReference type="ARBA" id="ARBA00022690"/>
    </source>
</evidence>
<dbReference type="PRINTS" id="PR00759">
    <property type="entry name" value="BASICPTASE"/>
</dbReference>
<protein>
    <recommendedName>
        <fullName evidence="5">BPTI/Kunitz inhibitor domain-containing protein</fullName>
    </recommendedName>
</protein>
<dbReference type="AlphaFoldDB" id="A0A1I8NLZ0"/>
<dbReference type="InterPro" id="IPR036880">
    <property type="entry name" value="Kunitz_BPTI_sf"/>
</dbReference>
<dbReference type="Pfam" id="PF00014">
    <property type="entry name" value="Kunitz_BPTI"/>
    <property type="match status" value="1"/>
</dbReference>
<keyword evidence="2" id="KW-0722">Serine protease inhibitor</keyword>